<proteinExistence type="predicted"/>
<dbReference type="AlphaFoldDB" id="A0A1L4CYD2"/>
<organism evidence="1 2">
    <name type="scientific">Silvanigrella aquatica</name>
    <dbReference type="NCBI Taxonomy" id="1915309"/>
    <lineage>
        <taxon>Bacteria</taxon>
        <taxon>Pseudomonadati</taxon>
        <taxon>Bdellovibrionota</taxon>
        <taxon>Oligoflexia</taxon>
        <taxon>Silvanigrellales</taxon>
        <taxon>Silvanigrellaceae</taxon>
        <taxon>Silvanigrella</taxon>
    </lineage>
</organism>
<dbReference type="STRING" id="1915309.AXG55_03110"/>
<evidence type="ECO:0000313" key="1">
    <source>
        <dbReference type="EMBL" id="APJ02956.1"/>
    </source>
</evidence>
<protein>
    <recommendedName>
        <fullName evidence="3">Lipoprotein</fullName>
    </recommendedName>
</protein>
<reference evidence="1 2" key="1">
    <citation type="submission" date="2016-10" db="EMBL/GenBank/DDBJ databases">
        <title>Silvanigrella aquatica sp. nov., isolated from a freshwater lake located in the Black Forest, Germany, description of Silvanigrellaceae fam. nov., Silvanigrellales ord. nov., reclassification of the order Bdellovibrionales in the class Oligoflexia, reclassification of the families Bacteriovoracaceae and Halobacteriovoraceae in the new order Bacteriovoracales ord. nov., and reclassification of the family Pseudobacteriovoracaceae in the order Oligoflexiales.</title>
        <authorList>
            <person name="Hahn M.W."/>
            <person name="Schmidt J."/>
            <person name="Koll U."/>
            <person name="Rohde M."/>
            <person name="Verbag S."/>
            <person name="Pitt A."/>
            <person name="Nakai R."/>
            <person name="Naganuma T."/>
            <person name="Lang E."/>
        </authorList>
    </citation>
    <scope>NUCLEOTIDE SEQUENCE [LARGE SCALE GENOMIC DNA]</scope>
    <source>
        <strain evidence="1 2">MWH-Nonnen-W8red</strain>
    </source>
</reference>
<dbReference type="Proteomes" id="UP000184731">
    <property type="component" value="Chromosome"/>
</dbReference>
<keyword evidence="2" id="KW-1185">Reference proteome</keyword>
<sequence>MLYRDKKIIISLFSVTLFAGCGEKKANKNPDVNVSDTKSYFTTNKYGQNTNLYSFNFKNNSIELVLSRPGSSDSLVFEKYNNSNSREGIYFVERFSGTKDSRVTYFAGSATSEGKEHTSFPMNVKSLLFKDNKLISIGYDKGEIIQTDKELQQRFLPKTEVENLIDKKGPGNAFNSSSNLSSLLHANGKIFVVSQGGSTVNNIKPYIYQLSDNLNSVETSWPIDECFNAVEHFKVIDESKVILNCNLYKNDHSQKMNVFLIDTSTVQNKQKPDIIKLIEKTRGESGIEQISVGGISADKNAIFISERKKSNPDEWENKIITASYWYDLSNLNNVTLNEGARRMTVNNVAGSVTYNFSANSYLFSCQVQNDSTCTKGKGAVSKTKAALDSIPVEFGMKGYDDIKFPIPLF</sequence>
<dbReference type="PROSITE" id="PS51257">
    <property type="entry name" value="PROKAR_LIPOPROTEIN"/>
    <property type="match status" value="1"/>
</dbReference>
<evidence type="ECO:0000313" key="2">
    <source>
        <dbReference type="Proteomes" id="UP000184731"/>
    </source>
</evidence>
<dbReference type="EMBL" id="CP017834">
    <property type="protein sequence ID" value="APJ02956.1"/>
    <property type="molecule type" value="Genomic_DNA"/>
</dbReference>
<evidence type="ECO:0008006" key="3">
    <source>
        <dbReference type="Google" id="ProtNLM"/>
    </source>
</evidence>
<accession>A0A1L4CYD2</accession>
<name>A0A1L4CYD2_9BACT</name>
<dbReference type="RefSeq" id="WP_148696670.1">
    <property type="nucleotide sequence ID" value="NZ_CP017834.1"/>
</dbReference>
<dbReference type="OrthoDB" id="9820357at2"/>
<dbReference type="KEGG" id="saqi:AXG55_03110"/>
<gene>
    <name evidence="1" type="ORF">AXG55_03110</name>
</gene>